<dbReference type="InterPro" id="IPR027370">
    <property type="entry name" value="Znf-RING_euk"/>
</dbReference>
<sequence length="221" mass="25517">MAPRKAKPAEPVKMVAPPPKPEKSSIDMQVKKLTADLKKHRAELSRMKAMEGQLIKKHENLKDIYAREAQKMERDRELRQKKHDNKMKKLRADTMKAKQELDKIKNQLIEDNVEQKLTEERRNLVKLKMRKLAAARRLVGQDVKRNGGEPLDWQCCEICMEPFNQERRPKVLKCGHTLCVICCQGMLKEQKIACPMDQAPTEVTEAVTTLPDNIVVLELCL</sequence>
<dbReference type="PANTHER" id="PTHR25464:SF2">
    <property type="entry name" value="RING-TYPE DOMAIN-CONTAINING PROTEIN"/>
    <property type="match status" value="1"/>
</dbReference>
<keyword evidence="3" id="KW-0862">Zinc</keyword>
<keyword evidence="1" id="KW-0479">Metal-binding</keyword>
<evidence type="ECO:0000256" key="5">
    <source>
        <dbReference type="SAM" id="Coils"/>
    </source>
</evidence>
<dbReference type="AlphaFoldDB" id="G0NCQ3"/>
<keyword evidence="9" id="KW-1185">Reference proteome</keyword>
<dbReference type="Gene3D" id="3.30.40.10">
    <property type="entry name" value="Zinc/RING finger domain, C3HC4 (zinc finger)"/>
    <property type="match status" value="1"/>
</dbReference>
<dbReference type="InParanoid" id="G0NCQ3"/>
<dbReference type="SUPFAM" id="SSF57850">
    <property type="entry name" value="RING/U-box"/>
    <property type="match status" value="1"/>
</dbReference>
<reference evidence="9" key="1">
    <citation type="submission" date="2011-07" db="EMBL/GenBank/DDBJ databases">
        <authorList>
            <consortium name="Caenorhabditis brenneri Sequencing and Analysis Consortium"/>
            <person name="Wilson R.K."/>
        </authorList>
    </citation>
    <scope>NUCLEOTIDE SEQUENCE [LARGE SCALE GENOMIC DNA]</scope>
    <source>
        <strain evidence="9">PB2801</strain>
    </source>
</reference>
<dbReference type="PROSITE" id="PS50089">
    <property type="entry name" value="ZF_RING_2"/>
    <property type="match status" value="1"/>
</dbReference>
<accession>G0NCQ3</accession>
<dbReference type="InterPro" id="IPR001841">
    <property type="entry name" value="Znf_RING"/>
</dbReference>
<evidence type="ECO:0000313" key="9">
    <source>
        <dbReference type="Proteomes" id="UP000008068"/>
    </source>
</evidence>
<evidence type="ECO:0000256" key="2">
    <source>
        <dbReference type="ARBA" id="ARBA00022771"/>
    </source>
</evidence>
<evidence type="ECO:0000259" key="7">
    <source>
        <dbReference type="PROSITE" id="PS50089"/>
    </source>
</evidence>
<dbReference type="STRING" id="135651.G0NCQ3"/>
<evidence type="ECO:0000256" key="3">
    <source>
        <dbReference type="ARBA" id="ARBA00022833"/>
    </source>
</evidence>
<dbReference type="SMART" id="SM00184">
    <property type="entry name" value="RING"/>
    <property type="match status" value="1"/>
</dbReference>
<gene>
    <name evidence="8" type="ORF">CAEBREN_11009</name>
</gene>
<dbReference type="OrthoDB" id="5876680at2759"/>
<feature type="coiled-coil region" evidence="5">
    <location>
        <begin position="30"/>
        <end position="130"/>
    </location>
</feature>
<dbReference type="HOGENOM" id="CLU_093265_0_0_1"/>
<evidence type="ECO:0000256" key="4">
    <source>
        <dbReference type="PROSITE-ProRule" id="PRU00175"/>
    </source>
</evidence>
<dbReference type="InterPro" id="IPR013083">
    <property type="entry name" value="Znf_RING/FYVE/PHD"/>
</dbReference>
<evidence type="ECO:0000313" key="8">
    <source>
        <dbReference type="EMBL" id="EGT57594.1"/>
    </source>
</evidence>
<evidence type="ECO:0000256" key="6">
    <source>
        <dbReference type="SAM" id="MobiDB-lite"/>
    </source>
</evidence>
<evidence type="ECO:0000256" key="1">
    <source>
        <dbReference type="ARBA" id="ARBA00022723"/>
    </source>
</evidence>
<feature type="domain" description="RING-type" evidence="7">
    <location>
        <begin position="156"/>
        <end position="198"/>
    </location>
</feature>
<proteinExistence type="predicted"/>
<organism evidence="9">
    <name type="scientific">Caenorhabditis brenneri</name>
    <name type="common">Nematode worm</name>
    <dbReference type="NCBI Taxonomy" id="135651"/>
    <lineage>
        <taxon>Eukaryota</taxon>
        <taxon>Metazoa</taxon>
        <taxon>Ecdysozoa</taxon>
        <taxon>Nematoda</taxon>
        <taxon>Chromadorea</taxon>
        <taxon>Rhabditida</taxon>
        <taxon>Rhabditina</taxon>
        <taxon>Rhabditomorpha</taxon>
        <taxon>Rhabditoidea</taxon>
        <taxon>Rhabditidae</taxon>
        <taxon>Peloderinae</taxon>
        <taxon>Caenorhabditis</taxon>
    </lineage>
</organism>
<feature type="region of interest" description="Disordered" evidence="6">
    <location>
        <begin position="1"/>
        <end position="26"/>
    </location>
</feature>
<dbReference type="eggNOG" id="KOG4185">
    <property type="taxonomic scope" value="Eukaryota"/>
</dbReference>
<dbReference type="GO" id="GO:0008270">
    <property type="term" value="F:zinc ion binding"/>
    <property type="evidence" value="ECO:0007669"/>
    <property type="project" value="UniProtKB-KW"/>
</dbReference>
<dbReference type="PANTHER" id="PTHR25464">
    <property type="entry name" value="TRIPARTITE MOTIF-CONTAINING PROTEIN 2-LIKE PROTEIN"/>
    <property type="match status" value="1"/>
</dbReference>
<protein>
    <recommendedName>
        <fullName evidence="7">RING-type domain-containing protein</fullName>
    </recommendedName>
</protein>
<dbReference type="EMBL" id="GL379863">
    <property type="protein sequence ID" value="EGT57594.1"/>
    <property type="molecule type" value="Genomic_DNA"/>
</dbReference>
<dbReference type="Pfam" id="PF13445">
    <property type="entry name" value="zf-RING_UBOX"/>
    <property type="match status" value="1"/>
</dbReference>
<keyword evidence="2 4" id="KW-0863">Zinc-finger</keyword>
<keyword evidence="5" id="KW-0175">Coiled coil</keyword>
<dbReference type="Proteomes" id="UP000008068">
    <property type="component" value="Unassembled WGS sequence"/>
</dbReference>
<name>G0NCQ3_CAEBE</name>